<dbReference type="Gene3D" id="3.40.50.850">
    <property type="entry name" value="Isochorismatase-like"/>
    <property type="match status" value="1"/>
</dbReference>
<name>A0A9W6M0D4_9MICO</name>
<reference evidence="3" key="2">
    <citation type="submission" date="2023-01" db="EMBL/GenBank/DDBJ databases">
        <authorList>
            <person name="Sun Q."/>
            <person name="Evtushenko L."/>
        </authorList>
    </citation>
    <scope>NUCLEOTIDE SEQUENCE</scope>
    <source>
        <strain evidence="3">VKM Ac-1401</strain>
    </source>
</reference>
<feature type="domain" description="Isochorismatase-like" evidence="2">
    <location>
        <begin position="8"/>
        <end position="142"/>
    </location>
</feature>
<keyword evidence="1" id="KW-0378">Hydrolase</keyword>
<dbReference type="Proteomes" id="UP001142372">
    <property type="component" value="Unassembled WGS sequence"/>
</dbReference>
<comment type="caution">
    <text evidence="3">The sequence shown here is derived from an EMBL/GenBank/DDBJ whole genome shotgun (WGS) entry which is preliminary data.</text>
</comment>
<evidence type="ECO:0000313" key="3">
    <source>
        <dbReference type="EMBL" id="GLJ77248.1"/>
    </source>
</evidence>
<accession>A0A9W6M0D4</accession>
<evidence type="ECO:0000256" key="1">
    <source>
        <dbReference type="ARBA" id="ARBA00022801"/>
    </source>
</evidence>
<protein>
    <submittedName>
        <fullName evidence="3">Isochorismatase</fullName>
    </submittedName>
</protein>
<evidence type="ECO:0000313" key="4">
    <source>
        <dbReference type="Proteomes" id="UP001142372"/>
    </source>
</evidence>
<dbReference type="InterPro" id="IPR050272">
    <property type="entry name" value="Isochorismatase-like_hydrls"/>
</dbReference>
<dbReference type="GO" id="GO:0016787">
    <property type="term" value="F:hydrolase activity"/>
    <property type="evidence" value="ECO:0007669"/>
    <property type="project" value="UniProtKB-KW"/>
</dbReference>
<organism evidence="3 4">
    <name type="scientific">Leifsonia poae</name>
    <dbReference type="NCBI Taxonomy" id="110933"/>
    <lineage>
        <taxon>Bacteria</taxon>
        <taxon>Bacillati</taxon>
        <taxon>Actinomycetota</taxon>
        <taxon>Actinomycetes</taxon>
        <taxon>Micrococcales</taxon>
        <taxon>Microbacteriaceae</taxon>
        <taxon>Leifsonia</taxon>
    </lineage>
</organism>
<keyword evidence="4" id="KW-1185">Reference proteome</keyword>
<reference evidence="3" key="1">
    <citation type="journal article" date="2014" name="Int. J. Syst. Evol. Microbiol.">
        <title>Complete genome sequence of Corynebacterium casei LMG S-19264T (=DSM 44701T), isolated from a smear-ripened cheese.</title>
        <authorList>
            <consortium name="US DOE Joint Genome Institute (JGI-PGF)"/>
            <person name="Walter F."/>
            <person name="Albersmeier A."/>
            <person name="Kalinowski J."/>
            <person name="Ruckert C."/>
        </authorList>
    </citation>
    <scope>NUCLEOTIDE SEQUENCE</scope>
    <source>
        <strain evidence="3">VKM Ac-1401</strain>
    </source>
</reference>
<proteinExistence type="predicted"/>
<dbReference type="InterPro" id="IPR036380">
    <property type="entry name" value="Isochorismatase-like_sf"/>
</dbReference>
<dbReference type="SUPFAM" id="SSF52499">
    <property type="entry name" value="Isochorismatase-like hydrolases"/>
    <property type="match status" value="1"/>
</dbReference>
<dbReference type="EMBL" id="BSEN01000013">
    <property type="protein sequence ID" value="GLJ77248.1"/>
    <property type="molecule type" value="Genomic_DNA"/>
</dbReference>
<gene>
    <name evidence="3" type="ORF">GCM10017584_28220</name>
</gene>
<dbReference type="AlphaFoldDB" id="A0A9W6M0D4"/>
<dbReference type="InterPro" id="IPR000868">
    <property type="entry name" value="Isochorismatase-like_dom"/>
</dbReference>
<dbReference type="Pfam" id="PF00857">
    <property type="entry name" value="Isochorismatase"/>
    <property type="match status" value="1"/>
</dbReference>
<evidence type="ECO:0000259" key="2">
    <source>
        <dbReference type="Pfam" id="PF00857"/>
    </source>
</evidence>
<dbReference type="CDD" id="cd01014">
    <property type="entry name" value="nicotinamidase_related"/>
    <property type="match status" value="1"/>
</dbReference>
<dbReference type="RefSeq" id="WP_271177890.1">
    <property type="nucleotide sequence ID" value="NZ_BAAAJO010000004.1"/>
</dbReference>
<dbReference type="PANTHER" id="PTHR43540">
    <property type="entry name" value="PEROXYUREIDOACRYLATE/UREIDOACRYLATE AMIDOHYDROLASE-RELATED"/>
    <property type="match status" value="1"/>
</dbReference>
<sequence length="180" mass="19370">MTDSQAPSALLVIDLQRGVLVDCFDADGVVRRTAALVDRARASGVPVVWVQDGVDFPPGTDGWQLAAGLERVDDEPLIHKNYRDAFVETELDEVLEAADIARLVIAGAQSDYCVRTTAQSAAVRGYDVTLVSDAHTTADAEWDGVTISAEQIVAHTNRYFSGLQYPGQLFGVTAHDVVPL</sequence>